<organism evidence="2 3">
    <name type="scientific">Streptomyces davaonensis (strain DSM 101723 / JCM 4913 / KCC S-0913 / 768)</name>
    <dbReference type="NCBI Taxonomy" id="1214101"/>
    <lineage>
        <taxon>Bacteria</taxon>
        <taxon>Bacillati</taxon>
        <taxon>Actinomycetota</taxon>
        <taxon>Actinomycetes</taxon>
        <taxon>Kitasatosporales</taxon>
        <taxon>Streptomycetaceae</taxon>
        <taxon>Streptomyces</taxon>
    </lineage>
</organism>
<evidence type="ECO:0000313" key="3">
    <source>
        <dbReference type="Proteomes" id="UP000008043"/>
    </source>
</evidence>
<dbReference type="EMBL" id="HE971709">
    <property type="protein sequence ID" value="CCK25907.1"/>
    <property type="molecule type" value="Genomic_DNA"/>
</dbReference>
<dbReference type="eggNOG" id="ENOG502ZQAQ">
    <property type="taxonomic scope" value="Bacteria"/>
</dbReference>
<dbReference type="PATRIC" id="fig|1214101.3.peg.1548"/>
<evidence type="ECO:0000256" key="1">
    <source>
        <dbReference type="SAM" id="Phobius"/>
    </source>
</evidence>
<protein>
    <recommendedName>
        <fullName evidence="4">Integral membrane protein</fullName>
    </recommendedName>
</protein>
<evidence type="ECO:0008006" key="4">
    <source>
        <dbReference type="Google" id="ProtNLM"/>
    </source>
</evidence>
<reference evidence="2 3" key="1">
    <citation type="journal article" date="2012" name="J. Bacteriol.">
        <title>Genome sequence of the bacterium Streptomyces davawensis JCM 4913 and heterologous production of the unique antibiotic roseoflavin.</title>
        <authorList>
            <person name="Jankowitsch F."/>
            <person name="Schwarz J."/>
            <person name="Ruckert C."/>
            <person name="Gust B."/>
            <person name="Szczepanowski R."/>
            <person name="Blom J."/>
            <person name="Pelzer S."/>
            <person name="Kalinowski J."/>
            <person name="Mack M."/>
        </authorList>
    </citation>
    <scope>NUCLEOTIDE SEQUENCE [LARGE SCALE GENOMIC DNA]</scope>
    <source>
        <strain evidence="3">DSM 101723 / JCM 4913 / KCC S-0913 / 768</strain>
    </source>
</reference>
<dbReference type="HOGENOM" id="CLU_100227_0_0_11"/>
<name>K4QYA9_STRDJ</name>
<keyword evidence="1" id="KW-0472">Membrane</keyword>
<feature type="transmembrane region" description="Helical" evidence="1">
    <location>
        <begin position="152"/>
        <end position="173"/>
    </location>
</feature>
<keyword evidence="3" id="KW-1185">Reference proteome</keyword>
<dbReference type="STRING" id="1214101.BN159_1528"/>
<sequence>MEGMAQDTPAAGTERHRNDTREAIMFGGVYGSVLACSMVAALSQYGHASQARRGYDALWLLVTALASALAHGYAHYIAERSPHRRWDALRVLGEEWPLVTAVLPTVAILAGAGLGWWPPNGVEYPAFTLNIALLFTLGLVTARWAHRPWRTAVLIGLVDALLGVGVVVANALIK</sequence>
<accession>K4QYA9</accession>
<dbReference type="Proteomes" id="UP000008043">
    <property type="component" value="Chromosome"/>
</dbReference>
<feature type="transmembrane region" description="Helical" evidence="1">
    <location>
        <begin position="124"/>
        <end position="145"/>
    </location>
</feature>
<proteinExistence type="predicted"/>
<keyword evidence="1" id="KW-0812">Transmembrane</keyword>
<feature type="transmembrane region" description="Helical" evidence="1">
    <location>
        <begin position="98"/>
        <end position="118"/>
    </location>
</feature>
<gene>
    <name evidence="2" type="ORF">BN159_1528</name>
</gene>
<feature type="transmembrane region" description="Helical" evidence="1">
    <location>
        <begin position="57"/>
        <end position="78"/>
    </location>
</feature>
<feature type="transmembrane region" description="Helical" evidence="1">
    <location>
        <begin position="23"/>
        <end position="45"/>
    </location>
</feature>
<dbReference type="KEGG" id="sdv:BN159_1528"/>
<evidence type="ECO:0000313" key="2">
    <source>
        <dbReference type="EMBL" id="CCK25907.1"/>
    </source>
</evidence>
<keyword evidence="1" id="KW-1133">Transmembrane helix</keyword>
<dbReference type="AlphaFoldDB" id="K4QYA9"/>